<dbReference type="FunFam" id="3.20.20.100:FF:000004">
    <property type="entry name" value="Oxidoreductase, aldo/keto reductase"/>
    <property type="match status" value="1"/>
</dbReference>
<accession>A0A511Z214</accession>
<dbReference type="Proteomes" id="UP000321484">
    <property type="component" value="Unassembled WGS sequence"/>
</dbReference>
<proteinExistence type="predicted"/>
<gene>
    <name evidence="3" type="primary">mocA</name>
    <name evidence="3" type="ORF">AFE02nite_32080</name>
</gene>
<dbReference type="EMBL" id="BJYK01000012">
    <property type="protein sequence ID" value="GEN81474.1"/>
    <property type="molecule type" value="Genomic_DNA"/>
</dbReference>
<organism evidence="3 4">
    <name type="scientific">Actinotalea fermentans</name>
    <dbReference type="NCBI Taxonomy" id="43671"/>
    <lineage>
        <taxon>Bacteria</taxon>
        <taxon>Bacillati</taxon>
        <taxon>Actinomycetota</taxon>
        <taxon>Actinomycetes</taxon>
        <taxon>Micrococcales</taxon>
        <taxon>Cellulomonadaceae</taxon>
        <taxon>Actinotalea</taxon>
    </lineage>
</organism>
<feature type="domain" description="NADP-dependent oxidoreductase" evidence="2">
    <location>
        <begin position="29"/>
        <end position="331"/>
    </location>
</feature>
<evidence type="ECO:0000259" key="2">
    <source>
        <dbReference type="Pfam" id="PF00248"/>
    </source>
</evidence>
<dbReference type="CDD" id="cd19091">
    <property type="entry name" value="AKR_PsAKR"/>
    <property type="match status" value="1"/>
</dbReference>
<keyword evidence="4" id="KW-1185">Reference proteome</keyword>
<evidence type="ECO:0000313" key="3">
    <source>
        <dbReference type="EMBL" id="GEN81474.1"/>
    </source>
</evidence>
<dbReference type="Pfam" id="PF00248">
    <property type="entry name" value="Aldo_ket_red"/>
    <property type="match status" value="1"/>
</dbReference>
<dbReference type="InterPro" id="IPR050523">
    <property type="entry name" value="AKR_Detox_Biosynth"/>
</dbReference>
<evidence type="ECO:0000313" key="4">
    <source>
        <dbReference type="Proteomes" id="UP000321484"/>
    </source>
</evidence>
<dbReference type="GO" id="GO:0016491">
    <property type="term" value="F:oxidoreductase activity"/>
    <property type="evidence" value="ECO:0007669"/>
    <property type="project" value="UniProtKB-KW"/>
</dbReference>
<evidence type="ECO:0000256" key="1">
    <source>
        <dbReference type="ARBA" id="ARBA00023002"/>
    </source>
</evidence>
<reference evidence="3 4" key="1">
    <citation type="submission" date="2019-07" db="EMBL/GenBank/DDBJ databases">
        <title>Whole genome shotgun sequence of Actinotalea fermentans NBRC 105374.</title>
        <authorList>
            <person name="Hosoyama A."/>
            <person name="Uohara A."/>
            <person name="Ohji S."/>
            <person name="Ichikawa N."/>
        </authorList>
    </citation>
    <scope>NUCLEOTIDE SEQUENCE [LARGE SCALE GENOMIC DNA]</scope>
    <source>
        <strain evidence="3 4">NBRC 105374</strain>
    </source>
</reference>
<dbReference type="AlphaFoldDB" id="A0A511Z214"/>
<dbReference type="InterPro" id="IPR020471">
    <property type="entry name" value="AKR"/>
</dbReference>
<name>A0A511Z214_9CELL</name>
<comment type="caution">
    <text evidence="3">The sequence shown here is derived from an EMBL/GenBank/DDBJ whole genome shotgun (WGS) entry which is preliminary data.</text>
</comment>
<dbReference type="PANTHER" id="PTHR43364:SF18">
    <property type="entry name" value="OXIDOREDUCTASE"/>
    <property type="match status" value="1"/>
</dbReference>
<protein>
    <submittedName>
        <fullName evidence="3">Aldo/keto reductase</fullName>
    </submittedName>
</protein>
<dbReference type="InterPro" id="IPR036812">
    <property type="entry name" value="NAD(P)_OxRdtase_dom_sf"/>
</dbReference>
<dbReference type="InterPro" id="IPR023210">
    <property type="entry name" value="NADP_OxRdtase_dom"/>
</dbReference>
<keyword evidence="1" id="KW-0560">Oxidoreductase</keyword>
<dbReference type="PRINTS" id="PR00069">
    <property type="entry name" value="ALDKETRDTASE"/>
</dbReference>
<dbReference type="InterPro" id="IPR018170">
    <property type="entry name" value="Aldo/ket_reductase_CS"/>
</dbReference>
<dbReference type="PANTHER" id="PTHR43364">
    <property type="entry name" value="NADH-SPECIFIC METHYLGLYOXAL REDUCTASE-RELATED"/>
    <property type="match status" value="1"/>
</dbReference>
<dbReference type="SUPFAM" id="SSF51430">
    <property type="entry name" value="NAD(P)-linked oxidoreductase"/>
    <property type="match status" value="1"/>
</dbReference>
<sequence>MSSGNRRRIIAGMETRRLGRSGLQIPVLSFGAGTFGGSGPLFSNWGNTDVAGARRLVDLCLDAGVTLFDTADVYSDGRSEEILGEALRGRRDHVLLSTKVGLPTGDGPNDAGTSRARLVDSVDAALRRLRTEHIDLLQLHAFDAFTPVEEVLWTLDALVRSGKVRYIGVSNFAGWQIMKSLAVADRYGYPRYVANQVYYSLVGRDYEAELLPLGLDQGLGALVWSPLGWGRLTGRIRRDRPAPPDSRLHTTAAYGPPVDDELMYDVVDVLLETAAEVGRSVPQVAIRWLLNRPTVTSVILGARTEEQLLDNLGAVGWDLTADQMARLDAVSQVEHPYPHFPYQRQEGFARRNPAPV</sequence>
<dbReference type="Gene3D" id="3.20.20.100">
    <property type="entry name" value="NADP-dependent oxidoreductase domain"/>
    <property type="match status" value="1"/>
</dbReference>
<dbReference type="PROSITE" id="PS00062">
    <property type="entry name" value="ALDOKETO_REDUCTASE_2"/>
    <property type="match status" value="1"/>
</dbReference>
<dbReference type="GO" id="GO:0005829">
    <property type="term" value="C:cytosol"/>
    <property type="evidence" value="ECO:0007669"/>
    <property type="project" value="TreeGrafter"/>
</dbReference>